<gene>
    <name evidence="2" type="ORF">GCM10010211_56380</name>
</gene>
<proteinExistence type="predicted"/>
<accession>A0ABQ2VGD7</accession>
<keyword evidence="3" id="KW-1185">Reference proteome</keyword>
<organism evidence="2 3">
    <name type="scientific">Streptomyces albospinus</name>
    <dbReference type="NCBI Taxonomy" id="285515"/>
    <lineage>
        <taxon>Bacteria</taxon>
        <taxon>Bacillati</taxon>
        <taxon>Actinomycetota</taxon>
        <taxon>Actinomycetes</taxon>
        <taxon>Kitasatosporales</taxon>
        <taxon>Streptomycetaceae</taxon>
        <taxon>Streptomyces</taxon>
    </lineage>
</organism>
<sequence length="137" mass="13559">MATADAPGNGAHDGNDTSGTGIHGIHIGSVQGAFAIGNHNTVTHHQGSAPAPDPAQQELLQAVRALREDLERLVGSPEITALTAQLADTEGEITDTGAAAPGRLARLRTALTDAGSVVGLLSSGASVVQAVSALLGG</sequence>
<dbReference type="Proteomes" id="UP000654471">
    <property type="component" value="Unassembled WGS sequence"/>
</dbReference>
<evidence type="ECO:0000256" key="1">
    <source>
        <dbReference type="SAM" id="MobiDB-lite"/>
    </source>
</evidence>
<dbReference type="RefSeq" id="WP_373299951.1">
    <property type="nucleotide sequence ID" value="NZ_BMRP01000023.1"/>
</dbReference>
<evidence type="ECO:0000313" key="2">
    <source>
        <dbReference type="EMBL" id="GGU83133.1"/>
    </source>
</evidence>
<evidence type="ECO:0000313" key="3">
    <source>
        <dbReference type="Proteomes" id="UP000654471"/>
    </source>
</evidence>
<feature type="region of interest" description="Disordered" evidence="1">
    <location>
        <begin position="1"/>
        <end position="23"/>
    </location>
</feature>
<name>A0ABQ2VGD7_9ACTN</name>
<dbReference type="EMBL" id="BMRP01000023">
    <property type="protein sequence ID" value="GGU83133.1"/>
    <property type="molecule type" value="Genomic_DNA"/>
</dbReference>
<comment type="caution">
    <text evidence="2">The sequence shown here is derived from an EMBL/GenBank/DDBJ whole genome shotgun (WGS) entry which is preliminary data.</text>
</comment>
<reference evidence="3" key="1">
    <citation type="journal article" date="2019" name="Int. J. Syst. Evol. Microbiol.">
        <title>The Global Catalogue of Microorganisms (GCM) 10K type strain sequencing project: providing services to taxonomists for standard genome sequencing and annotation.</title>
        <authorList>
            <consortium name="The Broad Institute Genomics Platform"/>
            <consortium name="The Broad Institute Genome Sequencing Center for Infectious Disease"/>
            <person name="Wu L."/>
            <person name="Ma J."/>
        </authorList>
    </citation>
    <scope>NUCLEOTIDE SEQUENCE [LARGE SCALE GENOMIC DNA]</scope>
    <source>
        <strain evidence="3">JCM 3399</strain>
    </source>
</reference>
<protein>
    <submittedName>
        <fullName evidence="2">Uncharacterized protein</fullName>
    </submittedName>
</protein>